<keyword evidence="7" id="KW-1185">Reference proteome</keyword>
<gene>
    <name evidence="6 9" type="ORF">EGR_05417</name>
    <name evidence="5" type="ORF">EgrG_000323800</name>
</gene>
<protein>
    <submittedName>
        <fullName evidence="9">Protein MEF2BNB</fullName>
    </submittedName>
</protein>
<keyword evidence="3" id="KW-0472">Membrane</keyword>
<evidence type="ECO:0000313" key="6">
    <source>
        <dbReference type="EMBL" id="EUB59655.1"/>
    </source>
</evidence>
<reference evidence="9" key="4">
    <citation type="submission" date="2020-10" db="UniProtKB">
        <authorList>
            <consortium name="WormBaseParasite"/>
        </authorList>
    </citation>
    <scope>IDENTIFICATION</scope>
</reference>
<comment type="similarity">
    <text evidence="2">Belongs to the BORCS8 family.</text>
</comment>
<sequence>MSGEDADTFHKKMCAKIYNTSVDAVVSLVNEPSVALFRIQEHIRKTAPEIAEERKKAFVCAEKLQGVNFDLENSLSAISAFPKVESNLNTLLKTLDACNLHRQHILANQQNKKQDDFELGVDVVALLANDV</sequence>
<dbReference type="WBParaSite" id="EgrG_000323800">
    <property type="protein sequence ID" value="EgrG_000323800"/>
    <property type="gene ID" value="EgrG_000323800"/>
</dbReference>
<dbReference type="STRING" id="6210.U6JL50"/>
<dbReference type="Proteomes" id="UP000019149">
    <property type="component" value="Unassembled WGS sequence"/>
</dbReference>
<dbReference type="Pfam" id="PF10167">
    <property type="entry name" value="BORCS8"/>
    <property type="match status" value="1"/>
</dbReference>
<organism evidence="6 7">
    <name type="scientific">Echinococcus granulosus</name>
    <name type="common">Hydatid tapeworm</name>
    <dbReference type="NCBI Taxonomy" id="6210"/>
    <lineage>
        <taxon>Eukaryota</taxon>
        <taxon>Metazoa</taxon>
        <taxon>Spiralia</taxon>
        <taxon>Lophotrochozoa</taxon>
        <taxon>Platyhelminthes</taxon>
        <taxon>Cestoda</taxon>
        <taxon>Eucestoda</taxon>
        <taxon>Cyclophyllidea</taxon>
        <taxon>Taeniidae</taxon>
        <taxon>Echinococcus</taxon>
        <taxon>Echinococcus granulosus group</taxon>
    </lineage>
</organism>
<dbReference type="KEGG" id="egl:EGR_05417"/>
<dbReference type="AlphaFoldDB" id="U6JL50"/>
<dbReference type="CTD" id="36341132"/>
<dbReference type="OrthoDB" id="10044187at2759"/>
<name>U6JL50_ECHGR</name>
<reference evidence="5 8" key="2">
    <citation type="journal article" date="2013" name="Nature">
        <title>The genomes of four tapeworm species reveal adaptations to parasitism.</title>
        <authorList>
            <person name="Tsai I.J."/>
            <person name="Zarowiecki M."/>
            <person name="Holroyd N."/>
            <person name="Garciarrubio A."/>
            <person name="Sanchez-Flores A."/>
            <person name="Brooks K.L."/>
            <person name="Tracey A."/>
            <person name="Bobes R.J."/>
            <person name="Fragoso G."/>
            <person name="Sciutto E."/>
            <person name="Aslett M."/>
            <person name="Beasley H."/>
            <person name="Bennett H.M."/>
            <person name="Cai J."/>
            <person name="Camicia F."/>
            <person name="Clark R."/>
            <person name="Cucher M."/>
            <person name="De Silva N."/>
            <person name="Day T.A."/>
            <person name="Deplazes P."/>
            <person name="Estrada K."/>
            <person name="Fernandez C."/>
            <person name="Holland P.W."/>
            <person name="Hou J."/>
            <person name="Hu S."/>
            <person name="Huckvale T."/>
            <person name="Hung S.S."/>
            <person name="Kamenetzky L."/>
            <person name="Keane J.A."/>
            <person name="Kiss F."/>
            <person name="Koziol U."/>
            <person name="Lambert O."/>
            <person name="Liu K."/>
            <person name="Luo X."/>
            <person name="Luo Y."/>
            <person name="Macchiaroli N."/>
            <person name="Nichol S."/>
            <person name="Paps J."/>
            <person name="Parkinson J."/>
            <person name="Pouchkina-Stantcheva N."/>
            <person name="Riddiford N."/>
            <person name="Rosenzvit M."/>
            <person name="Salinas G."/>
            <person name="Wasmuth J.D."/>
            <person name="Zamanian M."/>
            <person name="Zheng Y."/>
            <person name="Cai X."/>
            <person name="Soberon X."/>
            <person name="Olson P.D."/>
            <person name="Laclette J.P."/>
            <person name="Brehm K."/>
            <person name="Berriman M."/>
            <person name="Garciarrubio A."/>
            <person name="Bobes R.J."/>
            <person name="Fragoso G."/>
            <person name="Sanchez-Flores A."/>
            <person name="Estrada K."/>
            <person name="Cevallos M.A."/>
            <person name="Morett E."/>
            <person name="Gonzalez V."/>
            <person name="Portillo T."/>
            <person name="Ochoa-Leyva A."/>
            <person name="Jose M.V."/>
            <person name="Sciutto E."/>
            <person name="Landa A."/>
            <person name="Jimenez L."/>
            <person name="Valdes V."/>
            <person name="Carrero J.C."/>
            <person name="Larralde C."/>
            <person name="Morales-Montor J."/>
            <person name="Limon-Lason J."/>
            <person name="Soberon X."/>
            <person name="Laclette J.P."/>
        </authorList>
    </citation>
    <scope>NUCLEOTIDE SEQUENCE [LARGE SCALE GENOMIC DNA]</scope>
</reference>
<evidence type="ECO:0000256" key="1">
    <source>
        <dbReference type="ARBA" id="ARBA00004656"/>
    </source>
</evidence>
<dbReference type="InterPro" id="IPR019320">
    <property type="entry name" value="BORCS8"/>
</dbReference>
<dbReference type="EMBL" id="APAU02000040">
    <property type="protein sequence ID" value="EUB59655.1"/>
    <property type="molecule type" value="Genomic_DNA"/>
</dbReference>
<dbReference type="GO" id="GO:0099078">
    <property type="term" value="C:BORC complex"/>
    <property type="evidence" value="ECO:0007669"/>
    <property type="project" value="TreeGrafter"/>
</dbReference>
<dbReference type="GO" id="GO:0005765">
    <property type="term" value="C:lysosomal membrane"/>
    <property type="evidence" value="ECO:0007669"/>
    <property type="project" value="UniProtKB-SubCell"/>
</dbReference>
<keyword evidence="4" id="KW-0458">Lysosome</keyword>
<dbReference type="Proteomes" id="UP000492820">
    <property type="component" value="Unassembled WGS sequence"/>
</dbReference>
<dbReference type="RefSeq" id="XP_024350851.1">
    <property type="nucleotide sequence ID" value="XM_024494666.1"/>
</dbReference>
<evidence type="ECO:0000313" key="5">
    <source>
        <dbReference type="EMBL" id="CDS24813.1"/>
    </source>
</evidence>
<dbReference type="GeneID" id="36341132"/>
<reference evidence="6 7" key="1">
    <citation type="journal article" date="2013" name="Nat. Genet.">
        <title>The genome of the hydatid tapeworm Echinococcus granulosus.</title>
        <authorList>
            <person name="Zheng H."/>
            <person name="Zhang W."/>
            <person name="Zhang L."/>
            <person name="Zhang Z."/>
            <person name="Li J."/>
            <person name="Lu G."/>
            <person name="Zhu Y."/>
            <person name="Wang Y."/>
            <person name="Huang Y."/>
            <person name="Liu J."/>
            <person name="Kang H."/>
            <person name="Chen J."/>
            <person name="Wang L."/>
            <person name="Chen A."/>
            <person name="Yu S."/>
            <person name="Gao Z."/>
            <person name="Jin L."/>
            <person name="Gu W."/>
            <person name="Wang Z."/>
            <person name="Zhao L."/>
            <person name="Shi B."/>
            <person name="Wen H."/>
            <person name="Lin R."/>
            <person name="Jones M.K."/>
            <person name="Brejova B."/>
            <person name="Vinar T."/>
            <person name="Zhao G."/>
            <person name="McManus D.P."/>
            <person name="Chen Z."/>
            <person name="Zhou Y."/>
            <person name="Wang S."/>
        </authorList>
    </citation>
    <scope>NUCLEOTIDE SEQUENCE [LARGE SCALE GENOMIC DNA]</scope>
</reference>
<evidence type="ECO:0000256" key="2">
    <source>
        <dbReference type="ARBA" id="ARBA00010463"/>
    </source>
</evidence>
<comment type="subcellular location">
    <subcellularLocation>
        <location evidence="1">Lysosome membrane</location>
    </subcellularLocation>
</comment>
<proteinExistence type="inferred from homology"/>
<reference evidence="5" key="3">
    <citation type="submission" date="2014-06" db="EMBL/GenBank/DDBJ databases">
        <authorList>
            <person name="Aslett M."/>
        </authorList>
    </citation>
    <scope>NUCLEOTIDE SEQUENCE</scope>
</reference>
<accession>U6JL50</accession>
<dbReference type="PANTHER" id="PTHR21146:SF0">
    <property type="entry name" value="BLOC-1-RELATED COMPLEX SUBUNIT 8"/>
    <property type="match status" value="1"/>
</dbReference>
<evidence type="ECO:0000313" key="7">
    <source>
        <dbReference type="Proteomes" id="UP000019149"/>
    </source>
</evidence>
<evidence type="ECO:0000256" key="3">
    <source>
        <dbReference type="ARBA" id="ARBA00023136"/>
    </source>
</evidence>
<dbReference type="EMBL" id="LK028623">
    <property type="protein sequence ID" value="CDS24813.1"/>
    <property type="molecule type" value="Genomic_DNA"/>
</dbReference>
<dbReference type="PANTHER" id="PTHR21146">
    <property type="entry name" value="MEF2B PROTEIN"/>
    <property type="match status" value="1"/>
</dbReference>
<dbReference type="OMA" id="HILANQQ"/>
<evidence type="ECO:0000313" key="9">
    <source>
        <dbReference type="WBParaSite" id="EgrG_000323800"/>
    </source>
</evidence>
<evidence type="ECO:0000313" key="8">
    <source>
        <dbReference type="Proteomes" id="UP000492820"/>
    </source>
</evidence>
<evidence type="ECO:0000256" key="4">
    <source>
        <dbReference type="ARBA" id="ARBA00023228"/>
    </source>
</evidence>